<protein>
    <recommendedName>
        <fullName evidence="2">HEAT repeat domain-containing protein</fullName>
    </recommendedName>
</protein>
<name>X0T2Z3_9ZZZZ</name>
<comment type="caution">
    <text evidence="1">The sequence shown here is derived from an EMBL/GenBank/DDBJ whole genome shotgun (WGS) entry which is preliminary data.</text>
</comment>
<evidence type="ECO:0008006" key="2">
    <source>
        <dbReference type="Google" id="ProtNLM"/>
    </source>
</evidence>
<feature type="non-terminal residue" evidence="1">
    <location>
        <position position="82"/>
    </location>
</feature>
<gene>
    <name evidence="1" type="ORF">S01H1_12768</name>
</gene>
<dbReference type="InterPro" id="IPR016024">
    <property type="entry name" value="ARM-type_fold"/>
</dbReference>
<dbReference type="Pfam" id="PF13646">
    <property type="entry name" value="HEAT_2"/>
    <property type="match status" value="1"/>
</dbReference>
<sequence length="82" mass="9202">MNSNSRDNEYNLAIKNLFHGEIMERASAARQIGHFKDGRATNILVRALNSEEDSIVISRIIEAMGEVSDAKVTMVIVELLKR</sequence>
<dbReference type="AlphaFoldDB" id="X0T2Z3"/>
<dbReference type="InterPro" id="IPR011989">
    <property type="entry name" value="ARM-like"/>
</dbReference>
<dbReference type="EMBL" id="BARS01006566">
    <property type="protein sequence ID" value="GAF70420.1"/>
    <property type="molecule type" value="Genomic_DNA"/>
</dbReference>
<dbReference type="SUPFAM" id="SSF48371">
    <property type="entry name" value="ARM repeat"/>
    <property type="match status" value="1"/>
</dbReference>
<organism evidence="1">
    <name type="scientific">marine sediment metagenome</name>
    <dbReference type="NCBI Taxonomy" id="412755"/>
    <lineage>
        <taxon>unclassified sequences</taxon>
        <taxon>metagenomes</taxon>
        <taxon>ecological metagenomes</taxon>
    </lineage>
</organism>
<proteinExistence type="predicted"/>
<dbReference type="Gene3D" id="1.25.10.10">
    <property type="entry name" value="Leucine-rich Repeat Variant"/>
    <property type="match status" value="1"/>
</dbReference>
<evidence type="ECO:0000313" key="1">
    <source>
        <dbReference type="EMBL" id="GAF70420.1"/>
    </source>
</evidence>
<accession>X0T2Z3</accession>
<reference evidence="1" key="1">
    <citation type="journal article" date="2014" name="Front. Microbiol.">
        <title>High frequency of phylogenetically diverse reductive dehalogenase-homologous genes in deep subseafloor sedimentary metagenomes.</title>
        <authorList>
            <person name="Kawai M."/>
            <person name="Futagami T."/>
            <person name="Toyoda A."/>
            <person name="Takaki Y."/>
            <person name="Nishi S."/>
            <person name="Hori S."/>
            <person name="Arai W."/>
            <person name="Tsubouchi T."/>
            <person name="Morono Y."/>
            <person name="Uchiyama I."/>
            <person name="Ito T."/>
            <person name="Fujiyama A."/>
            <person name="Inagaki F."/>
            <person name="Takami H."/>
        </authorList>
    </citation>
    <scope>NUCLEOTIDE SEQUENCE</scope>
    <source>
        <strain evidence="1">Expedition CK06-06</strain>
    </source>
</reference>